<organism evidence="1">
    <name type="scientific">Pycnococcus provasolii</name>
    <dbReference type="NCBI Taxonomy" id="41880"/>
    <lineage>
        <taxon>Eukaryota</taxon>
        <taxon>Viridiplantae</taxon>
        <taxon>Chlorophyta</taxon>
        <taxon>Pseudoscourfieldiophyceae</taxon>
        <taxon>Pseudoscourfieldiales</taxon>
        <taxon>Pycnococcaceae</taxon>
        <taxon>Pycnococcus</taxon>
    </lineage>
</organism>
<reference evidence="1" key="2">
    <citation type="submission" date="2021-01" db="EMBL/GenBank/DDBJ databases">
        <authorList>
            <person name="Corre E."/>
            <person name="Pelletier E."/>
            <person name="Niang G."/>
            <person name="Scheremetjew M."/>
            <person name="Finn R."/>
            <person name="Kale V."/>
            <person name="Holt S."/>
            <person name="Cochrane G."/>
            <person name="Meng A."/>
            <person name="Brown T."/>
            <person name="Cohen L."/>
        </authorList>
    </citation>
    <scope>NUCLEOTIDE SEQUENCE</scope>
    <source>
        <strain evidence="1">RCC251</strain>
    </source>
</reference>
<evidence type="ECO:0000313" key="2">
    <source>
        <dbReference type="EMBL" id="GHP01817.1"/>
    </source>
</evidence>
<keyword evidence="3" id="KW-1185">Reference proteome</keyword>
<dbReference type="PANTHER" id="PTHR28498:SF1">
    <property type="entry name" value="ZINC FINGER SWIM DOMAIN-CONTAINING PROTEIN 7"/>
    <property type="match status" value="1"/>
</dbReference>
<gene>
    <name evidence="1" type="ORF">PPRO1472_LOCUS109</name>
    <name evidence="2" type="ORF">PPROV_000057400</name>
</gene>
<evidence type="ECO:0000313" key="1">
    <source>
        <dbReference type="EMBL" id="CAD8216669.1"/>
    </source>
</evidence>
<dbReference type="GO" id="GO:0097196">
    <property type="term" value="C:Shu complex"/>
    <property type="evidence" value="ECO:0007669"/>
    <property type="project" value="TreeGrafter"/>
</dbReference>
<evidence type="ECO:0000313" key="3">
    <source>
        <dbReference type="Proteomes" id="UP000660262"/>
    </source>
</evidence>
<proteinExistence type="predicted"/>
<dbReference type="EMBL" id="BNJQ01000002">
    <property type="protein sequence ID" value="GHP01817.1"/>
    <property type="molecule type" value="Genomic_DNA"/>
</dbReference>
<reference evidence="2" key="1">
    <citation type="submission" date="2020-10" db="EMBL/GenBank/DDBJ databases">
        <title>Unveiling of a novel bifunctional photoreceptor, Dualchrome1, isolated from a cosmopolitan green alga.</title>
        <authorList>
            <person name="Suzuki S."/>
            <person name="Kawachi M."/>
        </authorList>
    </citation>
    <scope>NUCLEOTIDE SEQUENCE</scope>
    <source>
        <strain evidence="2">NIES 2893</strain>
    </source>
</reference>
<dbReference type="PANTHER" id="PTHR28498">
    <property type="entry name" value="ZINC FINGER SWIM DOMAIN-CONTAINING PROTEIN 7"/>
    <property type="match status" value="1"/>
</dbReference>
<accession>A0A6T5WUI0</accession>
<dbReference type="Proteomes" id="UP000660262">
    <property type="component" value="Unassembled WGS sequence"/>
</dbReference>
<dbReference type="OrthoDB" id="337581at2759"/>
<dbReference type="EMBL" id="HBDW01000166">
    <property type="protein sequence ID" value="CAD8216669.1"/>
    <property type="molecule type" value="Transcribed_RNA"/>
</dbReference>
<name>A0A6T5WUI0_9CHLO</name>
<protein>
    <recommendedName>
        <fullName evidence="4">SWIM-type domain-containing protein</fullName>
    </recommendedName>
</protein>
<sequence>MAPPMPPPAAANNTSNSSEEVFEEIHVFSSIVLADALFQRLAFEISGGAGNLSVSGSGSGGSGSDKDVSHHLAQGAPLNLGATPSDATLAAIAYAFPDATEKGIDIAQKGQVAALVAQQSKRRVYQVASSGRAGSFGGAAATATTPAGAGSAANAHPGAHTCLPRELCTCYKFTWDVAFRNEAAMCKHQLAVRAAEAMRTVRNVTTIQDEDMAAILGAL</sequence>
<dbReference type="AlphaFoldDB" id="A0A6T5WUI0"/>
<evidence type="ECO:0008006" key="4">
    <source>
        <dbReference type="Google" id="ProtNLM"/>
    </source>
</evidence>
<dbReference type="GO" id="GO:0000724">
    <property type="term" value="P:double-strand break repair via homologous recombination"/>
    <property type="evidence" value="ECO:0007669"/>
    <property type="project" value="TreeGrafter"/>
</dbReference>